<evidence type="ECO:0000313" key="2">
    <source>
        <dbReference type="EMBL" id="SFE81580.1"/>
    </source>
</evidence>
<feature type="region of interest" description="Disordered" evidence="1">
    <location>
        <begin position="22"/>
        <end position="320"/>
    </location>
</feature>
<feature type="compositionally biased region" description="Basic residues" evidence="1">
    <location>
        <begin position="215"/>
        <end position="225"/>
    </location>
</feature>
<dbReference type="EMBL" id="FONR01000002">
    <property type="protein sequence ID" value="SFE81580.1"/>
    <property type="molecule type" value="Genomic_DNA"/>
</dbReference>
<organism evidence="2 3">
    <name type="scientific">Streptomyces mirabilis</name>
    <dbReference type="NCBI Taxonomy" id="68239"/>
    <lineage>
        <taxon>Bacteria</taxon>
        <taxon>Bacillati</taxon>
        <taxon>Actinomycetota</taxon>
        <taxon>Actinomycetes</taxon>
        <taxon>Kitasatosporales</taxon>
        <taxon>Streptomycetaceae</taxon>
        <taxon>Streptomyces</taxon>
    </lineage>
</organism>
<accession>A0A1I2DNT1</accession>
<feature type="compositionally biased region" description="Low complexity" evidence="1">
    <location>
        <begin position="25"/>
        <end position="45"/>
    </location>
</feature>
<evidence type="ECO:0000256" key="1">
    <source>
        <dbReference type="SAM" id="MobiDB-lite"/>
    </source>
</evidence>
<feature type="compositionally biased region" description="Basic and acidic residues" evidence="1">
    <location>
        <begin position="180"/>
        <end position="198"/>
    </location>
</feature>
<feature type="compositionally biased region" description="Polar residues" evidence="1">
    <location>
        <begin position="310"/>
        <end position="320"/>
    </location>
</feature>
<reference evidence="2 3" key="1">
    <citation type="submission" date="2016-10" db="EMBL/GenBank/DDBJ databases">
        <authorList>
            <person name="de Groot N.N."/>
        </authorList>
    </citation>
    <scope>NUCLEOTIDE SEQUENCE [LARGE SCALE GENOMIC DNA]</scope>
    <source>
        <strain evidence="2 3">OK461</strain>
    </source>
</reference>
<sequence length="320" mass="34240">MARWRTRRGRALPGSHYVAHQCDLGSAPRRPGGLAAAPALGSGPAVSLGEGAVPPPARRLAPTDRPDPSDPVGIRRPRADLRNAPRRHQAGETQEEGASRTDRRATTRQGHRRLLLRLDHRGHGAGTAAGRPDPARRNLRRHRRPARTRRRRPPARLHRCRDSHVGGQPHARPAAGPSERPARGDPHRQAAVHPRPEGLRPPLAGRGRIPAARPTRLRLRRLHHPPQRERQSTARGLAGDLRQRIPAVPGQADPHGHSGRPGRPGTEAHQVAAGASRAGHGRAEDHAPHAARAPRGPGGPPATGPAGTGWTSAETGTTPS</sequence>
<gene>
    <name evidence="2" type="ORF">SAMN02787118_102723</name>
</gene>
<proteinExistence type="predicted"/>
<name>A0A1I2DNT1_9ACTN</name>
<dbReference type="Proteomes" id="UP000181942">
    <property type="component" value="Unassembled WGS sequence"/>
</dbReference>
<protein>
    <submittedName>
        <fullName evidence="2">Uncharacterized protein</fullName>
    </submittedName>
</protein>
<evidence type="ECO:0000313" key="3">
    <source>
        <dbReference type="Proteomes" id="UP000181942"/>
    </source>
</evidence>
<dbReference type="AlphaFoldDB" id="A0A1I2DNT1"/>
<feature type="compositionally biased region" description="Basic residues" evidence="1">
    <location>
        <begin position="137"/>
        <end position="161"/>
    </location>
</feature>